<dbReference type="PRINTS" id="PR00081">
    <property type="entry name" value="GDHRDH"/>
</dbReference>
<dbReference type="RefSeq" id="WP_331376452.1">
    <property type="nucleotide sequence ID" value="NZ_CP133152.1"/>
</dbReference>
<dbReference type="InterPro" id="IPR057326">
    <property type="entry name" value="KR_dom"/>
</dbReference>
<sequence length="255" mass="26113">MLIRDKVFLVTGAGSGLGAAVARALVADGASVVIADVNADTGSAIAAELGVKARFAPTDVTSEAEGEVAVAVALESFGHLHGLVNCAGIAPGEKVLGRDGPHRLESFTRAVGINLVGTFNMIRLAAAAIAKEEPDDGGARGVIINTASVAAFDGQIGQAAYSASKGGVVAMTLPIARELARFGIRVVSIAPGIFETPMMAGMPQEVQDSLGKSVPFPSRLGRPAEYAALVRHICENDMLNGEVIRLDGALRMGAR</sequence>
<evidence type="ECO:0000256" key="2">
    <source>
        <dbReference type="RuleBase" id="RU000363"/>
    </source>
</evidence>
<dbReference type="InterPro" id="IPR036291">
    <property type="entry name" value="NAD(P)-bd_dom_sf"/>
</dbReference>
<keyword evidence="5" id="KW-1185">Reference proteome</keyword>
<dbReference type="InterPro" id="IPR020904">
    <property type="entry name" value="Sc_DH/Rdtase_CS"/>
</dbReference>
<keyword evidence="4" id="KW-0614">Plasmid</keyword>
<dbReference type="PROSITE" id="PS00061">
    <property type="entry name" value="ADH_SHORT"/>
    <property type="match status" value="1"/>
</dbReference>
<organism evidence="4 5">
    <name type="scientific">Sinorhizobium chiapasense</name>
    <dbReference type="NCBI Taxonomy" id="501572"/>
    <lineage>
        <taxon>Bacteria</taxon>
        <taxon>Pseudomonadati</taxon>
        <taxon>Pseudomonadota</taxon>
        <taxon>Alphaproteobacteria</taxon>
        <taxon>Hyphomicrobiales</taxon>
        <taxon>Rhizobiaceae</taxon>
        <taxon>Sinorhizobium/Ensifer group</taxon>
        <taxon>Sinorhizobium</taxon>
    </lineage>
</organism>
<dbReference type="PANTHER" id="PTHR43658">
    <property type="entry name" value="SHORT-CHAIN DEHYDROGENASE/REDUCTASE"/>
    <property type="match status" value="1"/>
</dbReference>
<dbReference type="Gene3D" id="3.40.50.720">
    <property type="entry name" value="NAD(P)-binding Rossmann-like Domain"/>
    <property type="match status" value="1"/>
</dbReference>
<evidence type="ECO:0000256" key="1">
    <source>
        <dbReference type="ARBA" id="ARBA00023002"/>
    </source>
</evidence>
<dbReference type="InterPro" id="IPR002347">
    <property type="entry name" value="SDR_fam"/>
</dbReference>
<proteinExistence type="inferred from homology"/>
<dbReference type="PANTHER" id="PTHR43658:SF8">
    <property type="entry name" value="17-BETA-HYDROXYSTEROID DEHYDROGENASE 14-RELATED"/>
    <property type="match status" value="1"/>
</dbReference>
<reference evidence="4" key="1">
    <citation type="submission" date="2023-08" db="EMBL/GenBank/DDBJ databases">
        <title>Complete genome sequence of Sinorhizobium chiapanecum ITTG S70 isolated from Acaciella angustissima nodules in Chiapas-Mexico.</title>
        <authorList>
            <person name="Rincon-Rosales R."/>
            <person name="Rogel M.A."/>
            <person name="Rincon-Medina C.I."/>
            <person name="Guerrero G."/>
            <person name="Manzano-Gomez L.A."/>
            <person name="Lopez-Lopez A."/>
            <person name="Rincon Molina F.A."/>
            <person name="Martinez-Romero E."/>
        </authorList>
    </citation>
    <scope>NUCLEOTIDE SEQUENCE</scope>
    <source>
        <strain evidence="4">ITTG S70</strain>
        <plasmid evidence="4">pSchITTGS70d</plasmid>
    </source>
</reference>
<evidence type="ECO:0000259" key="3">
    <source>
        <dbReference type="SMART" id="SM00822"/>
    </source>
</evidence>
<evidence type="ECO:0000313" key="4">
    <source>
        <dbReference type="EMBL" id="WVT07433.1"/>
    </source>
</evidence>
<dbReference type="Proteomes" id="UP001432360">
    <property type="component" value="Plasmid pSchITTGS70d"/>
</dbReference>
<dbReference type="Pfam" id="PF00106">
    <property type="entry name" value="adh_short"/>
    <property type="match status" value="1"/>
</dbReference>
<feature type="domain" description="Ketoreductase" evidence="3">
    <location>
        <begin position="6"/>
        <end position="192"/>
    </location>
</feature>
<comment type="similarity">
    <text evidence="2">Belongs to the short-chain dehydrogenases/reductases (SDR) family.</text>
</comment>
<dbReference type="SUPFAM" id="SSF51735">
    <property type="entry name" value="NAD(P)-binding Rossmann-fold domains"/>
    <property type="match status" value="1"/>
</dbReference>
<keyword evidence="1" id="KW-0560">Oxidoreductase</keyword>
<dbReference type="SMART" id="SM00822">
    <property type="entry name" value="PKS_KR"/>
    <property type="match status" value="1"/>
</dbReference>
<accession>A0ABZ2BL00</accession>
<name>A0ABZ2BL00_9HYPH</name>
<gene>
    <name evidence="4" type="ORF">RB548_25005</name>
</gene>
<protein>
    <submittedName>
        <fullName evidence="4">3-hydroxyacyl-CoA dehydrogenase</fullName>
    </submittedName>
</protein>
<dbReference type="CDD" id="cd05371">
    <property type="entry name" value="HSD10-like_SDR_c"/>
    <property type="match status" value="1"/>
</dbReference>
<geneLocation type="plasmid" evidence="4 5">
    <name>pSchITTGS70d</name>
</geneLocation>
<evidence type="ECO:0000313" key="5">
    <source>
        <dbReference type="Proteomes" id="UP001432360"/>
    </source>
</evidence>
<dbReference type="EMBL" id="CP133152">
    <property type="protein sequence ID" value="WVT07433.1"/>
    <property type="molecule type" value="Genomic_DNA"/>
</dbReference>
<dbReference type="PRINTS" id="PR00080">
    <property type="entry name" value="SDRFAMILY"/>
</dbReference>